<organism evidence="1">
    <name type="scientific">Tetraselmis virus 1</name>
    <dbReference type="NCBI Taxonomy" id="2060617"/>
    <lineage>
        <taxon>Viruses</taxon>
        <taxon>Varidnaviria</taxon>
        <taxon>Bamfordvirae</taxon>
        <taxon>Nucleocytoviricota</taxon>
        <taxon>Megaviricetes</taxon>
        <taxon>Imitervirales</taxon>
        <taxon>Allomimiviridae</taxon>
        <taxon>Oceanusvirus</taxon>
        <taxon>Oceanusvirus kaneohense</taxon>
    </lineage>
</organism>
<evidence type="ECO:0000313" key="2">
    <source>
        <dbReference type="Proteomes" id="UP000244773"/>
    </source>
</evidence>
<protein>
    <submittedName>
        <fullName evidence="1">Uncharacterized protein</fullName>
    </submittedName>
</protein>
<accession>A0A2P0VNS0</accession>
<dbReference type="EMBL" id="KY322437">
    <property type="protein sequence ID" value="AUF82547.1"/>
    <property type="molecule type" value="Genomic_DNA"/>
</dbReference>
<reference evidence="1" key="1">
    <citation type="journal article" date="2018" name="Virology">
        <title>A giant virus infecting green algae encodes key fermentation genes.</title>
        <authorList>
            <person name="Schvarcz C.R."/>
            <person name="Steward G.F."/>
        </authorList>
    </citation>
    <scope>NUCLEOTIDE SEQUENCE [LARGE SCALE GENOMIC DNA]</scope>
</reference>
<gene>
    <name evidence="1" type="ORF">TetV_465</name>
</gene>
<name>A0A2P0VNS0_9VIRU</name>
<evidence type="ECO:0000313" key="1">
    <source>
        <dbReference type="EMBL" id="AUF82547.1"/>
    </source>
</evidence>
<proteinExistence type="predicted"/>
<dbReference type="Proteomes" id="UP000244773">
    <property type="component" value="Segment"/>
</dbReference>
<keyword evidence="2" id="KW-1185">Reference proteome</keyword>
<sequence length="215" mass="24660">MSYQLSQSQAELLQSRYNLTQKFHNMDGPLLKADSTTVDPFVYIFETDNIQSFDNLFTALPVSSRNYVLKNAISRAKHMSHQMCTKIIKECDTNAYSLLSSSLCSPDKKATFLKALGKNNKIGNNEAILIVIYSWKNDKIWLLGFLTTLNNIEGCYEYVYALFPSDIVKKFKTRCIQCTTEDNKSHIIECFSKAERANKIWTAQYLIANPPDFEF</sequence>